<dbReference type="InterPro" id="IPR038740">
    <property type="entry name" value="BioF2-like_GNAT_dom"/>
</dbReference>
<keyword evidence="3" id="KW-1185">Reference proteome</keyword>
<proteinExistence type="predicted"/>
<keyword evidence="2" id="KW-0012">Acyltransferase</keyword>
<evidence type="ECO:0000259" key="1">
    <source>
        <dbReference type="Pfam" id="PF13480"/>
    </source>
</evidence>
<evidence type="ECO:0000313" key="2">
    <source>
        <dbReference type="EMBL" id="MDO5971142.1"/>
    </source>
</evidence>
<reference evidence="2" key="1">
    <citation type="submission" date="2023-07" db="EMBL/GenBank/DDBJ databases">
        <title>Two novel species in the genus Flavivirga.</title>
        <authorList>
            <person name="Kwon K."/>
        </authorList>
    </citation>
    <scope>NUCLEOTIDE SEQUENCE</scope>
    <source>
        <strain evidence="2">KCTC 52353</strain>
    </source>
</reference>
<dbReference type="Pfam" id="PF13480">
    <property type="entry name" value="Acetyltransf_6"/>
    <property type="match status" value="1"/>
</dbReference>
<dbReference type="Proteomes" id="UP001176883">
    <property type="component" value="Unassembled WGS sequence"/>
</dbReference>
<comment type="caution">
    <text evidence="2">The sequence shown here is derived from an EMBL/GenBank/DDBJ whole genome shotgun (WGS) entry which is preliminary data.</text>
</comment>
<dbReference type="EMBL" id="JAUOEK010000142">
    <property type="protein sequence ID" value="MDO5971142.1"/>
    <property type="molecule type" value="Genomic_DNA"/>
</dbReference>
<dbReference type="InterPro" id="IPR016181">
    <property type="entry name" value="Acyl_CoA_acyltransferase"/>
</dbReference>
<keyword evidence="2" id="KW-0808">Transferase</keyword>
<dbReference type="RefSeq" id="WP_303278846.1">
    <property type="nucleotide sequence ID" value="NZ_JAUOEK010000142.1"/>
</dbReference>
<organism evidence="2 3">
    <name type="scientific">Flavivirga aquimarina</name>
    <dbReference type="NCBI Taxonomy" id="2027862"/>
    <lineage>
        <taxon>Bacteria</taxon>
        <taxon>Pseudomonadati</taxon>
        <taxon>Bacteroidota</taxon>
        <taxon>Flavobacteriia</taxon>
        <taxon>Flavobacteriales</taxon>
        <taxon>Flavobacteriaceae</taxon>
        <taxon>Flavivirga</taxon>
    </lineage>
</organism>
<name>A0ABT8WDN9_9FLAO</name>
<dbReference type="GO" id="GO:0016746">
    <property type="term" value="F:acyltransferase activity"/>
    <property type="evidence" value="ECO:0007669"/>
    <property type="project" value="UniProtKB-KW"/>
</dbReference>
<dbReference type="SUPFAM" id="SSF55729">
    <property type="entry name" value="Acyl-CoA N-acyltransferases (Nat)"/>
    <property type="match status" value="1"/>
</dbReference>
<sequence>MPLHKNITVFPNLFIEERVKKLYDSFEYFNKKVINKEPDIEYENIYSFKLVPEYFELNRRNHKYKTKKIPQYNWGYSILLNDVNSIEGYLQQQFSSKKRSIIKRYVNRLESCFNIRYKLYHGDLSQENYFFIMESLKNMIIERFRELNDTHKNMKEWDFLLSSTYEKIINKTASLFVIYNDEEPIEISLNYHYDKILFSYVSSYSIDYSKFGLGHVEIFKQVEWCKRNDYILFEMGVGGTDYKRRWSNNIYRYYQYIVYSDNSTFFGIYNTLKYRLKEYLKSKKPEKILGCLKNQSAAINSSVSLTQIKNIEDSIRHEVSNLKAIKHTDKSSCFLRRHIHDFSYTTIDHIESINVYKVNNNEYLIIGKNKYQKLFQN</sequence>
<dbReference type="EC" id="2.3.1.-" evidence="2"/>
<accession>A0ABT8WDN9</accession>
<evidence type="ECO:0000313" key="3">
    <source>
        <dbReference type="Proteomes" id="UP001176883"/>
    </source>
</evidence>
<feature type="domain" description="BioF2-like acetyltransferase" evidence="1">
    <location>
        <begin position="170"/>
        <end position="244"/>
    </location>
</feature>
<gene>
    <name evidence="2" type="ORF">Q4Q35_15140</name>
</gene>
<protein>
    <submittedName>
        <fullName evidence="2">GNAT family N-acetyltransferase</fullName>
        <ecNumber evidence="2">2.3.1.-</ecNumber>
    </submittedName>
</protein>